<keyword evidence="2" id="KW-1185">Reference proteome</keyword>
<gene>
    <name evidence="1" type="ORF">H2198_005337</name>
</gene>
<comment type="caution">
    <text evidence="1">The sequence shown here is derived from an EMBL/GenBank/DDBJ whole genome shotgun (WGS) entry which is preliminary data.</text>
</comment>
<evidence type="ECO:0000313" key="1">
    <source>
        <dbReference type="EMBL" id="KAJ9655896.1"/>
    </source>
</evidence>
<name>A0ACC3A612_9EURO</name>
<sequence>MDVSHVNLVYQTSRPVPSVGVDLPKPEKILMRDKFQVVNLGSHFASQENGLSALFSEEWCARPETKQCKRIAEEIVYKRLHTTGVVWLAASMLRGTPGHGPRTVAQVEYKFQFKNKNMPGIYEAHWRLYNPDNKVIQARVLSAEEEAAWLPDVEVLDVEARVRDCVLM</sequence>
<organism evidence="1 2">
    <name type="scientific">Neophaeococcomyces mojaviensis</name>
    <dbReference type="NCBI Taxonomy" id="3383035"/>
    <lineage>
        <taxon>Eukaryota</taxon>
        <taxon>Fungi</taxon>
        <taxon>Dikarya</taxon>
        <taxon>Ascomycota</taxon>
        <taxon>Pezizomycotina</taxon>
        <taxon>Eurotiomycetes</taxon>
        <taxon>Chaetothyriomycetidae</taxon>
        <taxon>Chaetothyriales</taxon>
        <taxon>Chaetothyriales incertae sedis</taxon>
        <taxon>Neophaeococcomyces</taxon>
    </lineage>
</organism>
<accession>A0ACC3A612</accession>
<dbReference type="Proteomes" id="UP001172386">
    <property type="component" value="Unassembled WGS sequence"/>
</dbReference>
<dbReference type="EMBL" id="JAPDRQ010000087">
    <property type="protein sequence ID" value="KAJ9655896.1"/>
    <property type="molecule type" value="Genomic_DNA"/>
</dbReference>
<evidence type="ECO:0000313" key="2">
    <source>
        <dbReference type="Proteomes" id="UP001172386"/>
    </source>
</evidence>
<proteinExistence type="predicted"/>
<protein>
    <submittedName>
        <fullName evidence="1">Uncharacterized protein</fullName>
    </submittedName>
</protein>
<reference evidence="1" key="1">
    <citation type="submission" date="2022-10" db="EMBL/GenBank/DDBJ databases">
        <title>Culturing micro-colonial fungi from biological soil crusts in the Mojave desert and describing Neophaeococcomyces mojavensis, and introducing the new genera and species Taxawa tesnikishii.</title>
        <authorList>
            <person name="Kurbessoian T."/>
            <person name="Stajich J.E."/>
        </authorList>
    </citation>
    <scope>NUCLEOTIDE SEQUENCE</scope>
    <source>
        <strain evidence="1">JES_112</strain>
    </source>
</reference>